<dbReference type="InterPro" id="IPR011010">
    <property type="entry name" value="DNA_brk_join_enz"/>
</dbReference>
<evidence type="ECO:0000256" key="1">
    <source>
        <dbReference type="ARBA" id="ARBA00023125"/>
    </source>
</evidence>
<evidence type="ECO:0000313" key="5">
    <source>
        <dbReference type="Proteomes" id="UP000032066"/>
    </source>
</evidence>
<gene>
    <name evidence="4" type="ORF">TR51_06730</name>
</gene>
<dbReference type="GO" id="GO:0015074">
    <property type="term" value="P:DNA integration"/>
    <property type="evidence" value="ECO:0007669"/>
    <property type="project" value="InterPro"/>
</dbReference>
<accession>A0A0D0Q7H6</accession>
<dbReference type="STRING" id="2064.TR51_06730"/>
<dbReference type="EMBL" id="JXZB01000001">
    <property type="protein sequence ID" value="KIQ67068.1"/>
    <property type="molecule type" value="Genomic_DNA"/>
</dbReference>
<dbReference type="Proteomes" id="UP000032066">
    <property type="component" value="Unassembled WGS sequence"/>
</dbReference>
<evidence type="ECO:0000259" key="3">
    <source>
        <dbReference type="PROSITE" id="PS51898"/>
    </source>
</evidence>
<dbReference type="Gene3D" id="1.10.443.10">
    <property type="entry name" value="Intergrase catalytic core"/>
    <property type="match status" value="1"/>
</dbReference>
<dbReference type="InterPro" id="IPR013762">
    <property type="entry name" value="Integrase-like_cat_sf"/>
</dbReference>
<sequence length="372" mass="40352">MTGSDDQAETVTAELLPAIPEQATGQLAEAELDPTTAAVLAALDQAAAQHLTDIRPAKTKSGYARDWVLWQEFHDWLASRTGHRLPDTAITPGTMTAFVTWLDEIKQAAPNSIDRRITGVTVEARWRHGAEVPKVATTAARQALKPLKLDPTRIARGRGQAVASTPADLRAMNTASRTIPAPAGSRRRRREYEQPDLARLRDRSLVTLSFGIAGRASEVSALTVEGITLESDGLRVVVPSVKGRPGRTVVVAYGRHPDSCPVRCWLTWREAASLGEGPAFRPVDQWGHLGTGRLSPDGCRIVITRAAERAGLDARLTGHSQRAGLITTGRKQGKRPEKLRAQSGHAENSPVFWRYVRDGEAWEDAATDGIGL</sequence>
<dbReference type="PROSITE" id="PS51898">
    <property type="entry name" value="TYR_RECOMBINASE"/>
    <property type="match status" value="1"/>
</dbReference>
<dbReference type="InterPro" id="IPR010998">
    <property type="entry name" value="Integrase_recombinase_N"/>
</dbReference>
<dbReference type="OrthoDB" id="9815875at2"/>
<evidence type="ECO:0000256" key="2">
    <source>
        <dbReference type="ARBA" id="ARBA00023172"/>
    </source>
</evidence>
<dbReference type="AlphaFoldDB" id="A0A0D0Q7H6"/>
<dbReference type="SUPFAM" id="SSF56349">
    <property type="entry name" value="DNA breaking-rejoining enzymes"/>
    <property type="match status" value="1"/>
</dbReference>
<protein>
    <recommendedName>
        <fullName evidence="3">Tyr recombinase domain-containing protein</fullName>
    </recommendedName>
</protein>
<feature type="domain" description="Tyr recombinase" evidence="3">
    <location>
        <begin position="164"/>
        <end position="368"/>
    </location>
</feature>
<evidence type="ECO:0000313" key="4">
    <source>
        <dbReference type="EMBL" id="KIQ67068.1"/>
    </source>
</evidence>
<dbReference type="Gene3D" id="1.10.150.130">
    <property type="match status" value="1"/>
</dbReference>
<keyword evidence="5" id="KW-1185">Reference proteome</keyword>
<name>A0A0D0Q7H6_KITGR</name>
<dbReference type="RefSeq" id="WP_043908855.1">
    <property type="nucleotide sequence ID" value="NZ_JXZB01000001.1"/>
</dbReference>
<organism evidence="4 5">
    <name type="scientific">Kitasatospora griseola</name>
    <name type="common">Streptomyces griseolosporeus</name>
    <dbReference type="NCBI Taxonomy" id="2064"/>
    <lineage>
        <taxon>Bacteria</taxon>
        <taxon>Bacillati</taxon>
        <taxon>Actinomycetota</taxon>
        <taxon>Actinomycetes</taxon>
        <taxon>Kitasatosporales</taxon>
        <taxon>Streptomycetaceae</taxon>
        <taxon>Kitasatospora</taxon>
    </lineage>
</organism>
<keyword evidence="2" id="KW-0233">DNA recombination</keyword>
<proteinExistence type="predicted"/>
<dbReference type="GO" id="GO:0003677">
    <property type="term" value="F:DNA binding"/>
    <property type="evidence" value="ECO:0007669"/>
    <property type="project" value="UniProtKB-KW"/>
</dbReference>
<dbReference type="GO" id="GO:0006310">
    <property type="term" value="P:DNA recombination"/>
    <property type="evidence" value="ECO:0007669"/>
    <property type="project" value="UniProtKB-KW"/>
</dbReference>
<dbReference type="PATRIC" id="fig|2064.6.peg.1477"/>
<reference evidence="4 5" key="1">
    <citation type="submission" date="2015-02" db="EMBL/GenBank/DDBJ databases">
        <title>Draft genome sequence of Kitasatospora griseola MF730-N6, a bafilomycin, terpentecin and satosporin producer.</title>
        <authorList>
            <person name="Arens J.C."/>
            <person name="Haltli B."/>
            <person name="Kerr R.G."/>
        </authorList>
    </citation>
    <scope>NUCLEOTIDE SEQUENCE [LARGE SCALE GENOMIC DNA]</scope>
    <source>
        <strain evidence="4 5">MF730-N6</strain>
    </source>
</reference>
<dbReference type="InterPro" id="IPR002104">
    <property type="entry name" value="Integrase_catalytic"/>
</dbReference>
<comment type="caution">
    <text evidence="4">The sequence shown here is derived from an EMBL/GenBank/DDBJ whole genome shotgun (WGS) entry which is preliminary data.</text>
</comment>
<keyword evidence="1" id="KW-0238">DNA-binding</keyword>